<comment type="caution">
    <text evidence="2">The sequence shown here is derived from an EMBL/GenBank/DDBJ whole genome shotgun (WGS) entry which is preliminary data.</text>
</comment>
<dbReference type="AlphaFoldDB" id="A0A4U5P781"/>
<sequence length="117" mass="13490">MALQDSKISEFLKKTLAIVLSAKSHFIEIFTFFGWFAFSVSILPVFILIYIYLYAYSLLTYTPNTNLNLVLCASKTTYAELPSTISRTSQPDSMEIRRESLFVLKMPLENKLIWNAF</sequence>
<keyword evidence="1" id="KW-0812">Transmembrane</keyword>
<name>A0A4U5P781_STECR</name>
<keyword evidence="1" id="KW-0472">Membrane</keyword>
<reference evidence="2" key="2">
    <citation type="journal article" date="2015" name="Genome Biol.">
        <title>Comparative genomics of Steinernema reveals deeply conserved gene regulatory networks.</title>
        <authorList>
            <person name="Dillman A.R."/>
            <person name="Macchietto M."/>
            <person name="Porter C.F."/>
            <person name="Rogers A."/>
            <person name="Williams B."/>
            <person name="Antoshechkin I."/>
            <person name="Lee M.M."/>
            <person name="Goodwin Z."/>
            <person name="Lu X."/>
            <person name="Lewis E.E."/>
            <person name="Goodrich-Blair H."/>
            <person name="Stock S.P."/>
            <person name="Adams B.J."/>
            <person name="Sternberg P.W."/>
            <person name="Mortazavi A."/>
        </authorList>
    </citation>
    <scope>NUCLEOTIDE SEQUENCE [LARGE SCALE GENOMIC DNA]</scope>
    <source>
        <strain evidence="2">ALL</strain>
    </source>
</reference>
<keyword evidence="1" id="KW-1133">Transmembrane helix</keyword>
<organism evidence="2">
    <name type="scientific">Steinernema carpocapsae</name>
    <name type="common">Entomopathogenic nematode</name>
    <dbReference type="NCBI Taxonomy" id="34508"/>
    <lineage>
        <taxon>Eukaryota</taxon>
        <taxon>Metazoa</taxon>
        <taxon>Ecdysozoa</taxon>
        <taxon>Nematoda</taxon>
        <taxon>Chromadorea</taxon>
        <taxon>Rhabditida</taxon>
        <taxon>Tylenchina</taxon>
        <taxon>Panagrolaimomorpha</taxon>
        <taxon>Strongyloidoidea</taxon>
        <taxon>Steinernematidae</taxon>
        <taxon>Steinernema</taxon>
    </lineage>
</organism>
<gene>
    <name evidence="2" type="ORF">L596_006848</name>
</gene>
<reference evidence="2" key="3">
    <citation type="journal article" date="2019" name="G3 (Bethesda)">
        <title>Hybrid Assembly of the Genome of the Entomopathogenic Nematode Steinernema carpocapsae Identifies the X-Chromosome.</title>
        <authorList>
            <person name="Serra L."/>
            <person name="Macchietto M."/>
            <person name="Macias-Munoz A."/>
            <person name="McGill C.J."/>
            <person name="Rodriguez I.M."/>
            <person name="Rodriguez B."/>
            <person name="Murad R."/>
            <person name="Mortazavi A."/>
        </authorList>
    </citation>
    <scope>NUCLEOTIDE SEQUENCE</scope>
    <source>
        <strain evidence="2">ALL</strain>
    </source>
</reference>
<accession>A0A4U5P781</accession>
<protein>
    <submittedName>
        <fullName evidence="2">Uncharacterized protein</fullName>
    </submittedName>
</protein>
<dbReference type="EMBL" id="AZBU02000002">
    <property type="protein sequence ID" value="TKR92136.1"/>
    <property type="molecule type" value="Genomic_DNA"/>
</dbReference>
<reference evidence="2" key="1">
    <citation type="submission" date="2013-11" db="EMBL/GenBank/DDBJ databases">
        <authorList>
            <person name="Sternberg P."/>
            <person name="Dillman A."/>
            <person name="Macchietto M."/>
        </authorList>
    </citation>
    <scope>NUCLEOTIDE SEQUENCE</scope>
    <source>
        <strain evidence="2">ALL</strain>
    </source>
</reference>
<proteinExistence type="predicted"/>
<feature type="transmembrane region" description="Helical" evidence="1">
    <location>
        <begin position="29"/>
        <end position="53"/>
    </location>
</feature>
<evidence type="ECO:0000256" key="1">
    <source>
        <dbReference type="SAM" id="Phobius"/>
    </source>
</evidence>
<evidence type="ECO:0000313" key="2">
    <source>
        <dbReference type="EMBL" id="TKR92136.1"/>
    </source>
</evidence>